<keyword evidence="5" id="KW-0614">Plasmid</keyword>
<evidence type="ECO:0000313" key="6">
    <source>
        <dbReference type="Proteomes" id="UP000010471"/>
    </source>
</evidence>
<name>K9WQA1_9CYAN</name>
<keyword evidence="2" id="KW-0238">DNA-binding</keyword>
<dbReference type="CDD" id="cd00397">
    <property type="entry name" value="DNA_BRE_C"/>
    <property type="match status" value="1"/>
</dbReference>
<geneLocation type="plasmid" evidence="5 6">
    <name>pMIC7113.07</name>
</geneLocation>
<dbReference type="AlphaFoldDB" id="K9WQA1"/>
<dbReference type="InterPro" id="IPR013762">
    <property type="entry name" value="Integrase-like_cat_sf"/>
</dbReference>
<dbReference type="InterPro" id="IPR011010">
    <property type="entry name" value="DNA_brk_join_enz"/>
</dbReference>
<dbReference type="PANTHER" id="PTHR30349">
    <property type="entry name" value="PHAGE INTEGRASE-RELATED"/>
    <property type="match status" value="1"/>
</dbReference>
<evidence type="ECO:0000259" key="4">
    <source>
        <dbReference type="PROSITE" id="PS51898"/>
    </source>
</evidence>
<keyword evidence="3" id="KW-0233">DNA recombination</keyword>
<dbReference type="InterPro" id="IPR002104">
    <property type="entry name" value="Integrase_catalytic"/>
</dbReference>
<dbReference type="KEGG" id="mic:Mic7113_6793"/>
<feature type="domain" description="Tyr recombinase" evidence="4">
    <location>
        <begin position="473"/>
        <end position="672"/>
    </location>
</feature>
<keyword evidence="6" id="KW-1185">Reference proteome</keyword>
<dbReference type="OrthoDB" id="465508at2"/>
<dbReference type="Gene3D" id="1.10.443.10">
    <property type="entry name" value="Intergrase catalytic core"/>
    <property type="match status" value="2"/>
</dbReference>
<dbReference type="EMBL" id="CP003637">
    <property type="protein sequence ID" value="AFZ22353.1"/>
    <property type="molecule type" value="Genomic_DNA"/>
</dbReference>
<evidence type="ECO:0000313" key="5">
    <source>
        <dbReference type="EMBL" id="AFZ22353.1"/>
    </source>
</evidence>
<dbReference type="GO" id="GO:0003677">
    <property type="term" value="F:DNA binding"/>
    <property type="evidence" value="ECO:0007669"/>
    <property type="project" value="UniProtKB-KW"/>
</dbReference>
<dbReference type="PROSITE" id="PS51898">
    <property type="entry name" value="TYR_RECOMBINASE"/>
    <property type="match status" value="1"/>
</dbReference>
<proteinExistence type="inferred from homology"/>
<dbReference type="HOGENOM" id="CLU_342484_0_0_3"/>
<sequence length="844" mass="98013">MKPETVLEAYQLFFELPESQSNPRLKDNLRTTLRRLVLPSYGFTEVELRKNFEGCLAKVSLRQFQNAETIFNNALLVQPNQEKSISYGSVRNYRSALTRFLVWLQQQDWYGSLTAIAIAADKSNLAPPIRNGRTIVKDLAAKKQLNDKFEHLNPEDVQRYGLSEKELNRRGATQLKALHKFWTDTEVKERKGPAISAAMFKAFKDGILCFFGWLKTEKLELQENFSLELIADFEQLQAFISWGILEQGKDYNWATDIAKVALLVTQWLNQHSKRHDFGDIPQVKQLRKYIRELELEARVDLKPYALKLAQITEPLKTQLQHFHKFCTDKEVPARKTRPICEQTFQTYQQGISYFLGWCHNIQGVPLEDLRLEQITSLELLKQFVEWGVNQRGNGYGWAAQVAYAALVVAKWLNPQSKRRNFSDIEQVEDIREYVRYLRDQHRHEEPRRNLDEQRMTFHEAQKVVEYLKQCCSPLDKYGEERSERAVMKSWQRYLIVAIFTYCPVRQREVRELELNKTLFREADGYWVKLTQKQHKAGSKTCKGREYPLPLHLTADLDEWLQKWRPLVPTSHNLVFICMGSNHSPSSRGNPLTAGDMSDLVSAAVYKATSILFEVPRRTSPHMFRRIAITYQRRYGRPEQKEALAELMGHTVAEADRTYNEETSRERTLKASDWWKLEPQPRPPQTGDSTPPLVKDWIEEDELELKHLHSKTYSNDNLRCLRDQALLVIWALQELTGAEMHRLNVGDLVERDGQFWLEVASNKGSRTVLLKTAIAHIVQRYLEARKAVGESLTEDSPLFIGIGNRSGGDRLTPWSISFVVKHYLGPISQIKSVDSKQSYQRLLPC</sequence>
<organism evidence="5 6">
    <name type="scientific">Allocoleopsis franciscana PCC 7113</name>
    <dbReference type="NCBI Taxonomy" id="1173027"/>
    <lineage>
        <taxon>Bacteria</taxon>
        <taxon>Bacillati</taxon>
        <taxon>Cyanobacteriota</taxon>
        <taxon>Cyanophyceae</taxon>
        <taxon>Coleofasciculales</taxon>
        <taxon>Coleofasciculaceae</taxon>
        <taxon>Allocoleopsis</taxon>
        <taxon>Allocoleopsis franciscana</taxon>
    </lineage>
</organism>
<dbReference type="GO" id="GO:0006310">
    <property type="term" value="P:DNA recombination"/>
    <property type="evidence" value="ECO:0007669"/>
    <property type="project" value="UniProtKB-KW"/>
</dbReference>
<gene>
    <name evidence="5" type="ORF">Mic7113_6793</name>
</gene>
<evidence type="ECO:0000256" key="2">
    <source>
        <dbReference type="ARBA" id="ARBA00023125"/>
    </source>
</evidence>
<reference evidence="5 6" key="1">
    <citation type="submission" date="2012-06" db="EMBL/GenBank/DDBJ databases">
        <title>Finished plasmid 7 of genome of Microcoleus sp. PCC 7113.</title>
        <authorList>
            <consortium name="US DOE Joint Genome Institute"/>
            <person name="Gugger M."/>
            <person name="Coursin T."/>
            <person name="Rippka R."/>
            <person name="Tandeau De Marsac N."/>
            <person name="Huntemann M."/>
            <person name="Wei C.-L."/>
            <person name="Han J."/>
            <person name="Detter J.C."/>
            <person name="Han C."/>
            <person name="Tapia R."/>
            <person name="Chen A."/>
            <person name="Kyrpides N."/>
            <person name="Mavromatis K."/>
            <person name="Markowitz V."/>
            <person name="Szeto E."/>
            <person name="Ivanova N."/>
            <person name="Pagani I."/>
            <person name="Pati A."/>
            <person name="Goodwin L."/>
            <person name="Nordberg H.P."/>
            <person name="Cantor M.N."/>
            <person name="Hua S.X."/>
            <person name="Woyke T."/>
            <person name="Kerfeld C.A."/>
        </authorList>
    </citation>
    <scope>NUCLEOTIDE SEQUENCE [LARGE SCALE GENOMIC DNA]</scope>
    <source>
        <strain evidence="5 6">PCC 7113</strain>
        <plasmid evidence="5 6">pMIC7113.07</plasmid>
    </source>
</reference>
<evidence type="ECO:0000256" key="3">
    <source>
        <dbReference type="ARBA" id="ARBA00023172"/>
    </source>
</evidence>
<protein>
    <submittedName>
        <fullName evidence="5">Phage integrase family protein</fullName>
    </submittedName>
</protein>
<comment type="similarity">
    <text evidence="1">Belongs to the 'phage' integrase family.</text>
</comment>
<dbReference type="PANTHER" id="PTHR30349:SF41">
    <property type="entry name" value="INTEGRASE_RECOMBINASE PROTEIN MJ0367-RELATED"/>
    <property type="match status" value="1"/>
</dbReference>
<dbReference type="Proteomes" id="UP000010471">
    <property type="component" value="Plasmid pMIC7113.07"/>
</dbReference>
<evidence type="ECO:0000256" key="1">
    <source>
        <dbReference type="ARBA" id="ARBA00008857"/>
    </source>
</evidence>
<accession>K9WQA1</accession>
<dbReference type="RefSeq" id="WP_015211597.1">
    <property type="nucleotide sequence ID" value="NC_019762.1"/>
</dbReference>
<dbReference type="InterPro" id="IPR050090">
    <property type="entry name" value="Tyrosine_recombinase_XerCD"/>
</dbReference>
<dbReference type="SUPFAM" id="SSF56349">
    <property type="entry name" value="DNA breaking-rejoining enzymes"/>
    <property type="match status" value="2"/>
</dbReference>
<dbReference type="GO" id="GO:0015074">
    <property type="term" value="P:DNA integration"/>
    <property type="evidence" value="ECO:0007669"/>
    <property type="project" value="InterPro"/>
</dbReference>